<accession>A0A840NAA3</accession>
<name>A0A840NAA3_9BRAD</name>
<dbReference type="Proteomes" id="UP000521227">
    <property type="component" value="Unassembled WGS sequence"/>
</dbReference>
<proteinExistence type="predicted"/>
<sequence length="183" mass="20612">MIDTAWIFWKKNVCKHSTRIIATTHPYLSGVLAIWIVGWSDLTLKPFVLAGFFIPYDAVVFGFTATAVALSIALPSERFIKFLSQIKDGTTPFKDFLFILAWNGVVHILAFFLFIPIIFIGDAAVLVPGSGISKFQIFMFFVLWVQFYSCFQFFVTTVGVYELADLYGTYCAGLRKVDDANIT</sequence>
<dbReference type="EMBL" id="JACHIJ010000008">
    <property type="protein sequence ID" value="MBB5054621.1"/>
    <property type="molecule type" value="Genomic_DNA"/>
</dbReference>
<keyword evidence="1" id="KW-0812">Transmembrane</keyword>
<feature type="transmembrane region" description="Helical" evidence="1">
    <location>
        <begin position="135"/>
        <end position="155"/>
    </location>
</feature>
<feature type="transmembrane region" description="Helical" evidence="1">
    <location>
        <begin position="96"/>
        <end position="120"/>
    </location>
</feature>
<dbReference type="AlphaFoldDB" id="A0A840NAA3"/>
<keyword evidence="1" id="KW-1133">Transmembrane helix</keyword>
<keyword evidence="1" id="KW-0472">Membrane</keyword>
<evidence type="ECO:0000313" key="3">
    <source>
        <dbReference type="Proteomes" id="UP000521227"/>
    </source>
</evidence>
<organism evidence="2 3">
    <name type="scientific">Afipia massiliensis</name>
    <dbReference type="NCBI Taxonomy" id="211460"/>
    <lineage>
        <taxon>Bacteria</taxon>
        <taxon>Pseudomonadati</taxon>
        <taxon>Pseudomonadota</taxon>
        <taxon>Alphaproteobacteria</taxon>
        <taxon>Hyphomicrobiales</taxon>
        <taxon>Nitrobacteraceae</taxon>
        <taxon>Afipia</taxon>
    </lineage>
</organism>
<comment type="caution">
    <text evidence="2">The sequence shown here is derived from an EMBL/GenBank/DDBJ whole genome shotgun (WGS) entry which is preliminary data.</text>
</comment>
<gene>
    <name evidence="2" type="ORF">HNQ36_004628</name>
</gene>
<feature type="transmembrane region" description="Helical" evidence="1">
    <location>
        <begin position="52"/>
        <end position="75"/>
    </location>
</feature>
<protein>
    <submittedName>
        <fullName evidence="2">Uncharacterized protein</fullName>
    </submittedName>
</protein>
<reference evidence="2 3" key="1">
    <citation type="submission" date="2020-08" db="EMBL/GenBank/DDBJ databases">
        <title>Genomic Encyclopedia of Type Strains, Phase IV (KMG-IV): sequencing the most valuable type-strain genomes for metagenomic binning, comparative biology and taxonomic classification.</title>
        <authorList>
            <person name="Goeker M."/>
        </authorList>
    </citation>
    <scope>NUCLEOTIDE SEQUENCE [LARGE SCALE GENOMIC DNA]</scope>
    <source>
        <strain evidence="2 3">DSM 17498</strain>
    </source>
</reference>
<feature type="transmembrane region" description="Helical" evidence="1">
    <location>
        <begin position="20"/>
        <end position="40"/>
    </location>
</feature>
<dbReference type="RefSeq" id="WP_184089186.1">
    <property type="nucleotide sequence ID" value="NZ_JACHIJ010000008.1"/>
</dbReference>
<evidence type="ECO:0000313" key="2">
    <source>
        <dbReference type="EMBL" id="MBB5054621.1"/>
    </source>
</evidence>
<evidence type="ECO:0000256" key="1">
    <source>
        <dbReference type="SAM" id="Phobius"/>
    </source>
</evidence>